<sequence length="158" mass="17514">MKTPRTGGAPAAFDGGVSPLFKENNPKEKIGRSGLSATTASLCKEDSCRHLDERISSRHFPVAWPTKSSGCIHTNCRLWSHLKDFVYHDLLVSPSNLQHGHTRALSDCVNSHSGIIGRHAKIFTLEFVAPGTFLSHNFLSHLERQHSNLLAPLYAFNR</sequence>
<protein>
    <submittedName>
        <fullName evidence="2">Uncharacterized protein</fullName>
    </submittedName>
</protein>
<proteinExistence type="predicted"/>
<reference evidence="2 3" key="1">
    <citation type="submission" date="2021-06" db="EMBL/GenBank/DDBJ databases">
        <title>Caerostris extrusa draft genome.</title>
        <authorList>
            <person name="Kono N."/>
            <person name="Arakawa K."/>
        </authorList>
    </citation>
    <scope>NUCLEOTIDE SEQUENCE [LARGE SCALE GENOMIC DNA]</scope>
</reference>
<evidence type="ECO:0000313" key="3">
    <source>
        <dbReference type="Proteomes" id="UP001054945"/>
    </source>
</evidence>
<accession>A0AAV4U4S5</accession>
<evidence type="ECO:0000313" key="2">
    <source>
        <dbReference type="EMBL" id="GIY52773.1"/>
    </source>
</evidence>
<dbReference type="EMBL" id="BPLR01012286">
    <property type="protein sequence ID" value="GIY52773.1"/>
    <property type="molecule type" value="Genomic_DNA"/>
</dbReference>
<comment type="caution">
    <text evidence="2">The sequence shown here is derived from an EMBL/GenBank/DDBJ whole genome shotgun (WGS) entry which is preliminary data.</text>
</comment>
<feature type="region of interest" description="Disordered" evidence="1">
    <location>
        <begin position="1"/>
        <end position="29"/>
    </location>
</feature>
<gene>
    <name evidence="2" type="ORF">CEXT_6481</name>
</gene>
<evidence type="ECO:0000256" key="1">
    <source>
        <dbReference type="SAM" id="MobiDB-lite"/>
    </source>
</evidence>
<name>A0AAV4U4S5_CAEEX</name>
<dbReference type="AlphaFoldDB" id="A0AAV4U4S5"/>
<dbReference type="Proteomes" id="UP001054945">
    <property type="component" value="Unassembled WGS sequence"/>
</dbReference>
<organism evidence="2 3">
    <name type="scientific">Caerostris extrusa</name>
    <name type="common">Bark spider</name>
    <name type="synonym">Caerostris bankana</name>
    <dbReference type="NCBI Taxonomy" id="172846"/>
    <lineage>
        <taxon>Eukaryota</taxon>
        <taxon>Metazoa</taxon>
        <taxon>Ecdysozoa</taxon>
        <taxon>Arthropoda</taxon>
        <taxon>Chelicerata</taxon>
        <taxon>Arachnida</taxon>
        <taxon>Araneae</taxon>
        <taxon>Araneomorphae</taxon>
        <taxon>Entelegynae</taxon>
        <taxon>Araneoidea</taxon>
        <taxon>Araneidae</taxon>
        <taxon>Caerostris</taxon>
    </lineage>
</organism>
<keyword evidence="3" id="KW-1185">Reference proteome</keyword>